<dbReference type="RefSeq" id="WP_050696376.1">
    <property type="nucleotide sequence ID" value="NZ_CP012075.1"/>
</dbReference>
<accession>A0A0K1NMR1</accession>
<feature type="transmembrane region" description="Helical" evidence="1">
    <location>
        <begin position="150"/>
        <end position="174"/>
    </location>
</feature>
<dbReference type="KEGG" id="pfus:ADJ77_10220"/>
<keyword evidence="1" id="KW-0472">Membrane</keyword>
<reference evidence="3 5" key="1">
    <citation type="submission" date="2015-07" db="EMBL/GenBank/DDBJ databases">
        <authorList>
            <person name="Noorani M."/>
        </authorList>
    </citation>
    <scope>NUCLEOTIDE SEQUENCE [LARGE SCALE GENOMIC DNA]</scope>
    <source>
        <strain evidence="3 5">W1435</strain>
    </source>
</reference>
<dbReference type="AlphaFoldDB" id="A0A0K1NMR1"/>
<feature type="chain" id="PRO_5035209944" evidence="2">
    <location>
        <begin position="20"/>
        <end position="347"/>
    </location>
</feature>
<name>A0A0K1NMR1_9BACT</name>
<reference evidence="4 6" key="2">
    <citation type="submission" date="2021-03" db="EMBL/GenBank/DDBJ databases">
        <title>Human Oral Microbial Genomes.</title>
        <authorList>
            <person name="Johnston C.D."/>
            <person name="Chen T."/>
            <person name="Dewhirst F.E."/>
        </authorList>
    </citation>
    <scope>NUCLEOTIDE SEQUENCE [LARGE SCALE GENOMIC DNA]</scope>
    <source>
        <strain evidence="4 6">W1435</strain>
    </source>
</reference>
<keyword evidence="1" id="KW-1133">Transmembrane helix</keyword>
<evidence type="ECO:0000313" key="5">
    <source>
        <dbReference type="Proteomes" id="UP000060345"/>
    </source>
</evidence>
<protein>
    <submittedName>
        <fullName evidence="4">DUF4381 domain-containing protein</fullName>
    </submittedName>
</protein>
<dbReference type="STRING" id="1236517.ADJ77_10220"/>
<evidence type="ECO:0000313" key="6">
    <source>
        <dbReference type="Proteomes" id="UP000682005"/>
    </source>
</evidence>
<organism evidence="3 5">
    <name type="scientific">Prevotella fusca JCM 17724</name>
    <dbReference type="NCBI Taxonomy" id="1236517"/>
    <lineage>
        <taxon>Bacteria</taxon>
        <taxon>Pseudomonadati</taxon>
        <taxon>Bacteroidota</taxon>
        <taxon>Bacteroidia</taxon>
        <taxon>Bacteroidales</taxon>
        <taxon>Prevotellaceae</taxon>
        <taxon>Prevotella</taxon>
    </lineage>
</organism>
<evidence type="ECO:0000256" key="2">
    <source>
        <dbReference type="SAM" id="SignalP"/>
    </source>
</evidence>
<evidence type="ECO:0000313" key="4">
    <source>
        <dbReference type="EMBL" id="QUB85786.1"/>
    </source>
</evidence>
<sequence>MRKYIVIITLLVLAVVSHAQVQVTASVDSSRILIGGRSHYSITVCAPKGTRISFPEYARKKEIFPNVEVLSEESDTAEVNNGLKIRRIYTLTAWDAKRCTIPAQKVVVGGTTKMTGTVALEIQSVAVDTVKNMPMPPDDVQKVPFSWSEWLPVILLAVLVLLLLGIAFYLYMVLRNKKSGWTPKKARVLSFYEQAKADLAEIAANKNSYSEQKTYYTDVTNVLRTYISQRFKLNALEMTTHEILGSMSGLCEETDVAELQEVFNTADLVKFAKYSTSVNDMDFYLDSITHFVDSTKVDNPVEVVVEPLEDVKETRLRKILKLVMGLLVVVSVTLLVYVASEVYALLM</sequence>
<keyword evidence="1" id="KW-0812">Transmembrane</keyword>
<evidence type="ECO:0000256" key="1">
    <source>
        <dbReference type="SAM" id="Phobius"/>
    </source>
</evidence>
<feature type="transmembrane region" description="Helical" evidence="1">
    <location>
        <begin position="322"/>
        <end position="346"/>
    </location>
</feature>
<dbReference type="Proteomes" id="UP000060345">
    <property type="component" value="Chromosome 2"/>
</dbReference>
<feature type="signal peptide" evidence="2">
    <location>
        <begin position="1"/>
        <end position="19"/>
    </location>
</feature>
<dbReference type="EMBL" id="CP012075">
    <property type="protein sequence ID" value="AKU70168.1"/>
    <property type="molecule type" value="Genomic_DNA"/>
</dbReference>
<dbReference type="eggNOG" id="COG3088">
    <property type="taxonomic scope" value="Bacteria"/>
</dbReference>
<proteinExistence type="predicted"/>
<keyword evidence="6" id="KW-1185">Reference proteome</keyword>
<evidence type="ECO:0000313" key="3">
    <source>
        <dbReference type="EMBL" id="AKU70168.1"/>
    </source>
</evidence>
<keyword evidence="2" id="KW-0732">Signal</keyword>
<dbReference type="Proteomes" id="UP000682005">
    <property type="component" value="Chromosome 2"/>
</dbReference>
<dbReference type="EMBL" id="CP072369">
    <property type="protein sequence ID" value="QUB85786.1"/>
    <property type="molecule type" value="Genomic_DNA"/>
</dbReference>
<gene>
    <name evidence="3" type="ORF">ADJ77_10220</name>
    <name evidence="4" type="ORF">J5A51_00450</name>
</gene>